<dbReference type="AlphaFoldDB" id="A0A6G1JAX2"/>
<evidence type="ECO:0000313" key="2">
    <source>
        <dbReference type="Proteomes" id="UP000799291"/>
    </source>
</evidence>
<accession>A0A6G1JAX2</accession>
<reference evidence="1" key="1">
    <citation type="journal article" date="2020" name="Stud. Mycol.">
        <title>101 Dothideomycetes genomes: a test case for predicting lifestyles and emergence of pathogens.</title>
        <authorList>
            <person name="Haridas S."/>
            <person name="Albert R."/>
            <person name="Binder M."/>
            <person name="Bloem J."/>
            <person name="Labutti K."/>
            <person name="Salamov A."/>
            <person name="Andreopoulos B."/>
            <person name="Baker S."/>
            <person name="Barry K."/>
            <person name="Bills G."/>
            <person name="Bluhm B."/>
            <person name="Cannon C."/>
            <person name="Castanera R."/>
            <person name="Culley D."/>
            <person name="Daum C."/>
            <person name="Ezra D."/>
            <person name="Gonzalez J."/>
            <person name="Henrissat B."/>
            <person name="Kuo A."/>
            <person name="Liang C."/>
            <person name="Lipzen A."/>
            <person name="Lutzoni F."/>
            <person name="Magnuson J."/>
            <person name="Mondo S."/>
            <person name="Nolan M."/>
            <person name="Ohm R."/>
            <person name="Pangilinan J."/>
            <person name="Park H.-J."/>
            <person name="Ramirez L."/>
            <person name="Alfaro M."/>
            <person name="Sun H."/>
            <person name="Tritt A."/>
            <person name="Yoshinaga Y."/>
            <person name="Zwiers L.-H."/>
            <person name="Turgeon B."/>
            <person name="Goodwin S."/>
            <person name="Spatafora J."/>
            <person name="Crous P."/>
            <person name="Grigoriev I."/>
        </authorList>
    </citation>
    <scope>NUCLEOTIDE SEQUENCE</scope>
    <source>
        <strain evidence="1">CBS 122367</strain>
    </source>
</reference>
<dbReference type="Proteomes" id="UP000799291">
    <property type="component" value="Unassembled WGS sequence"/>
</dbReference>
<proteinExistence type="predicted"/>
<organism evidence="1 2">
    <name type="scientific">Lentithecium fluviatile CBS 122367</name>
    <dbReference type="NCBI Taxonomy" id="1168545"/>
    <lineage>
        <taxon>Eukaryota</taxon>
        <taxon>Fungi</taxon>
        <taxon>Dikarya</taxon>
        <taxon>Ascomycota</taxon>
        <taxon>Pezizomycotina</taxon>
        <taxon>Dothideomycetes</taxon>
        <taxon>Pleosporomycetidae</taxon>
        <taxon>Pleosporales</taxon>
        <taxon>Massarineae</taxon>
        <taxon>Lentitheciaceae</taxon>
        <taxon>Lentithecium</taxon>
    </lineage>
</organism>
<protein>
    <submittedName>
        <fullName evidence="1">Uncharacterized protein</fullName>
    </submittedName>
</protein>
<evidence type="ECO:0000313" key="1">
    <source>
        <dbReference type="EMBL" id="KAF2687289.1"/>
    </source>
</evidence>
<keyword evidence="2" id="KW-1185">Reference proteome</keyword>
<dbReference type="EMBL" id="MU005575">
    <property type="protein sequence ID" value="KAF2687289.1"/>
    <property type="molecule type" value="Genomic_DNA"/>
</dbReference>
<name>A0A6G1JAX2_9PLEO</name>
<sequence>MAIHTPRKLERSYYPPLSTIVAWERDAHMSLNFQNAPRTHPGKNRRARWPLACEQPDTHFWTMFFDKLPKEMRDLVYEYVLGSTKSTYTVQHDGSVFRYIPRKCIRPLQIFPRYLNAQEADNRNGRELFIEMFHAELAALLFSINTFYFRYRYTPFLLEFLTRPFQHTSCIPVQHLRHITIILARPESAEDSSDDFEESEFEWEALFPRPRNAKCGMFKERLVEVFEGLGRVLMEEECGVREVSLVVSEWVWGDERAAFGEWLKKCKDDLGGKRMKVRVVWLEGVEWV</sequence>
<gene>
    <name evidence="1" type="ORF">K458DRAFT_415546</name>
</gene>
<dbReference type="OrthoDB" id="3799120at2759"/>